<protein>
    <submittedName>
        <fullName evidence="1">Uncharacterized protein</fullName>
    </submittedName>
</protein>
<reference evidence="1 2" key="1">
    <citation type="submission" date="2018-03" db="EMBL/GenBank/DDBJ databases">
        <title>Bacillus urumqiensis sp. nov., a moderately haloalkaliphilic bacterium isolated from a salt lake.</title>
        <authorList>
            <person name="Zhao B."/>
            <person name="Liao Z."/>
        </authorList>
    </citation>
    <scope>NUCLEOTIDE SEQUENCE [LARGE SCALE GENOMIC DNA]</scope>
    <source>
        <strain evidence="1 2">BZ-SZ-XJ18</strain>
    </source>
</reference>
<evidence type="ECO:0000313" key="1">
    <source>
        <dbReference type="EMBL" id="PRO66274.1"/>
    </source>
</evidence>
<comment type="caution">
    <text evidence="1">The sequence shown here is derived from an EMBL/GenBank/DDBJ whole genome shotgun (WGS) entry which is preliminary data.</text>
</comment>
<evidence type="ECO:0000313" key="2">
    <source>
        <dbReference type="Proteomes" id="UP000243650"/>
    </source>
</evidence>
<proteinExistence type="predicted"/>
<accession>A0A2P6MJ05</accession>
<sequence>MFFDDVLRHGSPPLESIHRFRRYTELDLRRLASSGAVEKDYRGYYMFEVEKSAHKEPVRTERVYFEETFQWMEQEMRKRFDAAASVYTSIQGDPVQRRRVEKFKELMRLDYELLILLNIYSGRFGYPFYSVRQIRELIQDKLSLGIAAHALKRYEETPLNTMMRMDPILGRRYSPEELAGSTPGFKQKKPEEEVFLYTMPYGQNREKRPKK</sequence>
<dbReference type="EMBL" id="PVNS01000004">
    <property type="protein sequence ID" value="PRO66274.1"/>
    <property type="molecule type" value="Genomic_DNA"/>
</dbReference>
<keyword evidence="2" id="KW-1185">Reference proteome</keyword>
<organism evidence="1 2">
    <name type="scientific">Alkalicoccus urumqiensis</name>
    <name type="common">Bacillus urumqiensis</name>
    <dbReference type="NCBI Taxonomy" id="1548213"/>
    <lineage>
        <taxon>Bacteria</taxon>
        <taxon>Bacillati</taxon>
        <taxon>Bacillota</taxon>
        <taxon>Bacilli</taxon>
        <taxon>Bacillales</taxon>
        <taxon>Bacillaceae</taxon>
        <taxon>Alkalicoccus</taxon>
    </lineage>
</organism>
<dbReference type="OrthoDB" id="2964430at2"/>
<dbReference type="AlphaFoldDB" id="A0A2P6MJ05"/>
<gene>
    <name evidence="1" type="ORF">C6I21_05590</name>
</gene>
<name>A0A2P6MJ05_ALKUR</name>
<dbReference type="Proteomes" id="UP000243650">
    <property type="component" value="Unassembled WGS sequence"/>
</dbReference>